<gene>
    <name evidence="3" type="ORF">J4035_01440</name>
</gene>
<dbReference type="Proteomes" id="UP000678317">
    <property type="component" value="Unassembled WGS sequence"/>
</dbReference>
<dbReference type="PANTHER" id="PTHR42760:SF78">
    <property type="entry name" value="3-OXOACYL-[ACYL-CARRIER-PROTEIN] REDUCTASE [NADH]"/>
    <property type="match status" value="1"/>
</dbReference>
<evidence type="ECO:0000313" key="3">
    <source>
        <dbReference type="EMBL" id="MBO3083291.1"/>
    </source>
</evidence>
<keyword evidence="4" id="KW-1185">Reference proteome</keyword>
<dbReference type="PRINTS" id="PR00080">
    <property type="entry name" value="SDRFAMILY"/>
</dbReference>
<reference evidence="3 4" key="1">
    <citation type="submission" date="2021-03" db="EMBL/GenBank/DDBJ databases">
        <title>novel species in genus Cellulomonas.</title>
        <authorList>
            <person name="Zhang G."/>
        </authorList>
    </citation>
    <scope>NUCLEOTIDE SEQUENCE [LARGE SCALE GENOMIC DNA]</scope>
    <source>
        <strain evidence="4">zg-ZUI188</strain>
    </source>
</reference>
<dbReference type="PROSITE" id="PS00061">
    <property type="entry name" value="ADH_SHORT"/>
    <property type="match status" value="1"/>
</dbReference>
<evidence type="ECO:0000256" key="1">
    <source>
        <dbReference type="ARBA" id="ARBA00006484"/>
    </source>
</evidence>
<dbReference type="RefSeq" id="WP_208212608.1">
    <property type="nucleotide sequence ID" value="NZ_CP074404.1"/>
</dbReference>
<evidence type="ECO:0000259" key="2">
    <source>
        <dbReference type="SMART" id="SM00822"/>
    </source>
</evidence>
<name>A0ABS3SC24_9CELL</name>
<dbReference type="InterPro" id="IPR002347">
    <property type="entry name" value="SDR_fam"/>
</dbReference>
<dbReference type="PRINTS" id="PR00081">
    <property type="entry name" value="GDHRDH"/>
</dbReference>
<dbReference type="InterPro" id="IPR020904">
    <property type="entry name" value="Sc_DH/Rdtase_CS"/>
</dbReference>
<proteinExistence type="inferred from homology"/>
<dbReference type="SUPFAM" id="SSF51735">
    <property type="entry name" value="NAD(P)-binding Rossmann-fold domains"/>
    <property type="match status" value="1"/>
</dbReference>
<sequence>MTDTYLNLVNSGVTKKLAKQLGLPQPAPLRRYEPGQPLLTGSVLVLGRGPESDALAGVLSGDWDLDVHRHPTPGTRYAAVVLALTELTHPDQLSEPVLEAGTVLKSLPRGSRVVTLSRSAVADDAPAVAAARQGVDGLLRSLAKELRGGSTGNGIVLAADVPVTAPSVLGALRFFLSAKSAFVDGQLLGVDSAAGSVPDWDQPLAGRVAVVTGAARGIGASIADTLARDGATVIAVDVPAAGEQLTTVANRVKGTALQLDVTAPDAGARILEHALQRHGRLDIVVHNAGITRDKLLANMSPDKWDSVLAVNIASQLRINEALLTSGDFTDAPRIVSLASTSGIAGNRGQTNYAASKGGVIGMVRATAPLLEAFGGTANAVAPGFIETEMTARIPALTRQVARRLNSLQQGGQPVDVAETVAFLASPAAGGVVGRVLRVCGQNMVGQ</sequence>
<dbReference type="InterPro" id="IPR057326">
    <property type="entry name" value="KR_dom"/>
</dbReference>
<dbReference type="Pfam" id="PF13561">
    <property type="entry name" value="adh_short_C2"/>
    <property type="match status" value="1"/>
</dbReference>
<dbReference type="PANTHER" id="PTHR42760">
    <property type="entry name" value="SHORT-CHAIN DEHYDROGENASES/REDUCTASES FAMILY MEMBER"/>
    <property type="match status" value="1"/>
</dbReference>
<comment type="similarity">
    <text evidence="1">Belongs to the short-chain dehydrogenases/reductases (SDR) family.</text>
</comment>
<dbReference type="Gene3D" id="3.40.50.720">
    <property type="entry name" value="NAD(P)-binding Rossmann-like Domain"/>
    <property type="match status" value="2"/>
</dbReference>
<dbReference type="EMBL" id="JAGFBM010000001">
    <property type="protein sequence ID" value="MBO3083291.1"/>
    <property type="molecule type" value="Genomic_DNA"/>
</dbReference>
<comment type="caution">
    <text evidence="3">The sequence shown here is derived from an EMBL/GenBank/DDBJ whole genome shotgun (WGS) entry which is preliminary data.</text>
</comment>
<organism evidence="3 4">
    <name type="scientific">Cellulomonas fengjieae</name>
    <dbReference type="NCBI Taxonomy" id="2819978"/>
    <lineage>
        <taxon>Bacteria</taxon>
        <taxon>Bacillati</taxon>
        <taxon>Actinomycetota</taxon>
        <taxon>Actinomycetes</taxon>
        <taxon>Micrococcales</taxon>
        <taxon>Cellulomonadaceae</taxon>
        <taxon>Cellulomonas</taxon>
    </lineage>
</organism>
<dbReference type="SMART" id="SM00822">
    <property type="entry name" value="PKS_KR"/>
    <property type="match status" value="1"/>
</dbReference>
<dbReference type="NCBIfam" id="NF006110">
    <property type="entry name" value="PRK08261.1"/>
    <property type="match status" value="1"/>
</dbReference>
<evidence type="ECO:0000313" key="4">
    <source>
        <dbReference type="Proteomes" id="UP000678317"/>
    </source>
</evidence>
<dbReference type="InterPro" id="IPR036291">
    <property type="entry name" value="NAD(P)-bd_dom_sf"/>
</dbReference>
<accession>A0ABS3SC24</accession>
<feature type="domain" description="Ketoreductase" evidence="2">
    <location>
        <begin position="207"/>
        <end position="383"/>
    </location>
</feature>
<protein>
    <submittedName>
        <fullName evidence="3">3-oxoacyl-ACP reductase</fullName>
    </submittedName>
</protein>